<name>U2Z0N6_9RHOB</name>
<dbReference type="eggNOG" id="ENOG50312ZW">
    <property type="taxonomic scope" value="Bacteria"/>
</dbReference>
<reference evidence="1" key="1">
    <citation type="journal article" date="2013" name="Genome Announc.">
        <title>Draft Genome Sequence of Loktanella cinnabarina LL-001T, Isolated from Deep-Sea Floor Sediment.</title>
        <authorList>
            <person name="Nishi S."/>
            <person name="Tsubouchi T."/>
            <person name="Takaki Y."/>
            <person name="Koyanagi R."/>
            <person name="Satoh N."/>
            <person name="Maruyama T."/>
            <person name="Hatada Y."/>
        </authorList>
    </citation>
    <scope>NUCLEOTIDE SEQUENCE [LARGE SCALE GENOMIC DNA]</scope>
    <source>
        <strain evidence="1">LL-001</strain>
    </source>
</reference>
<dbReference type="EMBL" id="BATB01000007">
    <property type="protein sequence ID" value="GAD54915.1"/>
    <property type="molecule type" value="Genomic_DNA"/>
</dbReference>
<dbReference type="Proteomes" id="UP000016566">
    <property type="component" value="Unassembled WGS sequence"/>
</dbReference>
<sequence>MNFDQFDKQVRDAALQRAFPVERETSDRLRQLLEQLASRGSDNDRRGGERAG</sequence>
<gene>
    <name evidence="1" type="ORF">MBELCI_0967</name>
</gene>
<evidence type="ECO:0000313" key="1">
    <source>
        <dbReference type="EMBL" id="GAD54915.1"/>
    </source>
</evidence>
<protein>
    <submittedName>
        <fullName evidence="1">Uncharacterized protein</fullName>
    </submittedName>
</protein>
<dbReference type="AlphaFoldDB" id="U2Z0N6"/>
<accession>U2Z0N6</accession>
<dbReference type="RefSeq" id="WP_021693023.1">
    <property type="nucleotide sequence ID" value="NZ_BATB01000007.1"/>
</dbReference>
<comment type="caution">
    <text evidence="1">The sequence shown here is derived from an EMBL/GenBank/DDBJ whole genome shotgun (WGS) entry which is preliminary data.</text>
</comment>
<proteinExistence type="predicted"/>
<organism evidence="1 2">
    <name type="scientific">Limimaricola cinnabarinus LL-001</name>
    <dbReference type="NCBI Taxonomy" id="1337093"/>
    <lineage>
        <taxon>Bacteria</taxon>
        <taxon>Pseudomonadati</taxon>
        <taxon>Pseudomonadota</taxon>
        <taxon>Alphaproteobacteria</taxon>
        <taxon>Rhodobacterales</taxon>
        <taxon>Paracoccaceae</taxon>
        <taxon>Limimaricola</taxon>
    </lineage>
</organism>
<keyword evidence="2" id="KW-1185">Reference proteome</keyword>
<evidence type="ECO:0000313" key="2">
    <source>
        <dbReference type="Proteomes" id="UP000016566"/>
    </source>
</evidence>